<feature type="compositionally biased region" description="Low complexity" evidence="1">
    <location>
        <begin position="146"/>
        <end position="155"/>
    </location>
</feature>
<protein>
    <recommendedName>
        <fullName evidence="4">DUF4136 domain-containing protein</fullName>
    </recommendedName>
</protein>
<dbReference type="PROSITE" id="PS51257">
    <property type="entry name" value="PROKAR_LIPOPROTEIN"/>
    <property type="match status" value="1"/>
</dbReference>
<sequence>MSRVFVLTIAAGLAACSVGCSSARYVSKQSDSGVVAIPSNTNSWPFHYRQEAEAMIRQHVGADYEIVDEREVVTGARVTNNEQTQHDFTPNKKQPNLPGERVTTNGTVTSNNISEWQITYKKRQPFMNIGNARGPGTNSPVGVQPAGGTAPTGPGVNVLPYNP</sequence>
<comment type="caution">
    <text evidence="2">The sequence shown here is derived from an EMBL/GenBank/DDBJ whole genome shotgun (WGS) entry which is preliminary data.</text>
</comment>
<organism evidence="2 3">
    <name type="scientific">Gemmata palustris</name>
    <dbReference type="NCBI Taxonomy" id="2822762"/>
    <lineage>
        <taxon>Bacteria</taxon>
        <taxon>Pseudomonadati</taxon>
        <taxon>Planctomycetota</taxon>
        <taxon>Planctomycetia</taxon>
        <taxon>Gemmatales</taxon>
        <taxon>Gemmataceae</taxon>
        <taxon>Gemmata</taxon>
    </lineage>
</organism>
<dbReference type="RefSeq" id="WP_210653171.1">
    <property type="nucleotide sequence ID" value="NZ_JAGKQQ010000001.1"/>
</dbReference>
<evidence type="ECO:0000256" key="1">
    <source>
        <dbReference type="SAM" id="MobiDB-lite"/>
    </source>
</evidence>
<evidence type="ECO:0008006" key="4">
    <source>
        <dbReference type="Google" id="ProtNLM"/>
    </source>
</evidence>
<feature type="region of interest" description="Disordered" evidence="1">
    <location>
        <begin position="85"/>
        <end position="107"/>
    </location>
</feature>
<reference evidence="2 3" key="1">
    <citation type="submission" date="2021-04" db="EMBL/GenBank/DDBJ databases">
        <authorList>
            <person name="Ivanova A."/>
        </authorList>
    </citation>
    <scope>NUCLEOTIDE SEQUENCE [LARGE SCALE GENOMIC DNA]</scope>
    <source>
        <strain evidence="2 3">G18</strain>
    </source>
</reference>
<dbReference type="Proteomes" id="UP000676565">
    <property type="component" value="Unassembled WGS sequence"/>
</dbReference>
<evidence type="ECO:0000313" key="3">
    <source>
        <dbReference type="Proteomes" id="UP000676565"/>
    </source>
</evidence>
<accession>A0ABS5BN10</accession>
<name>A0ABS5BN10_9BACT</name>
<evidence type="ECO:0000313" key="2">
    <source>
        <dbReference type="EMBL" id="MBP3955073.1"/>
    </source>
</evidence>
<gene>
    <name evidence="2" type="ORF">J8F10_07240</name>
</gene>
<feature type="compositionally biased region" description="Polar residues" evidence="1">
    <location>
        <begin position="85"/>
        <end position="94"/>
    </location>
</feature>
<dbReference type="EMBL" id="JAGKQQ010000001">
    <property type="protein sequence ID" value="MBP3955073.1"/>
    <property type="molecule type" value="Genomic_DNA"/>
</dbReference>
<proteinExistence type="predicted"/>
<feature type="region of interest" description="Disordered" evidence="1">
    <location>
        <begin position="132"/>
        <end position="163"/>
    </location>
</feature>
<keyword evidence="3" id="KW-1185">Reference proteome</keyword>